<evidence type="ECO:0000256" key="3">
    <source>
        <dbReference type="ARBA" id="ARBA00022475"/>
    </source>
</evidence>
<dbReference type="PANTHER" id="PTHR34582:SF6">
    <property type="entry name" value="UPF0702 TRANSMEMBRANE PROTEIN YCAP"/>
    <property type="match status" value="1"/>
</dbReference>
<proteinExistence type="inferred from homology"/>
<keyword evidence="4 7" id="KW-0812">Transmembrane</keyword>
<evidence type="ECO:0000256" key="4">
    <source>
        <dbReference type="ARBA" id="ARBA00022692"/>
    </source>
</evidence>
<keyword evidence="5 7" id="KW-1133">Transmembrane helix</keyword>
<reference evidence="9 10" key="1">
    <citation type="submission" date="2017-10" db="EMBL/GenBank/DDBJ databases">
        <title>Sequencing the genomes of 1000 actinobacteria strains.</title>
        <authorList>
            <person name="Klenk H.-P."/>
        </authorList>
    </citation>
    <scope>NUCLEOTIDE SEQUENCE [LARGE SCALE GENOMIC DNA]</scope>
    <source>
        <strain evidence="9 10">DSM 21574</strain>
    </source>
</reference>
<organism evidence="9 10">
    <name type="scientific">Flavimobilis soli</name>
    <dbReference type="NCBI Taxonomy" id="442709"/>
    <lineage>
        <taxon>Bacteria</taxon>
        <taxon>Bacillati</taxon>
        <taxon>Actinomycetota</taxon>
        <taxon>Actinomycetes</taxon>
        <taxon>Micrococcales</taxon>
        <taxon>Jonesiaceae</taxon>
        <taxon>Flavimobilis</taxon>
    </lineage>
</organism>
<evidence type="ECO:0000256" key="6">
    <source>
        <dbReference type="ARBA" id="ARBA00023136"/>
    </source>
</evidence>
<keyword evidence="3" id="KW-1003">Cell membrane</keyword>
<evidence type="ECO:0000256" key="2">
    <source>
        <dbReference type="ARBA" id="ARBA00006448"/>
    </source>
</evidence>
<dbReference type="GO" id="GO:0005886">
    <property type="term" value="C:plasma membrane"/>
    <property type="evidence" value="ECO:0007669"/>
    <property type="project" value="UniProtKB-SubCell"/>
</dbReference>
<name>A0A2A9ED44_9MICO</name>
<dbReference type="InterPro" id="IPR007353">
    <property type="entry name" value="DUF421"/>
</dbReference>
<dbReference type="Proteomes" id="UP000221394">
    <property type="component" value="Unassembled WGS sequence"/>
</dbReference>
<evidence type="ECO:0000313" key="10">
    <source>
        <dbReference type="Proteomes" id="UP000221394"/>
    </source>
</evidence>
<evidence type="ECO:0000259" key="8">
    <source>
        <dbReference type="Pfam" id="PF04239"/>
    </source>
</evidence>
<dbReference type="RefSeq" id="WP_098458091.1">
    <property type="nucleotide sequence ID" value="NZ_PDJH01000001.1"/>
</dbReference>
<evidence type="ECO:0000256" key="7">
    <source>
        <dbReference type="SAM" id="Phobius"/>
    </source>
</evidence>
<evidence type="ECO:0000256" key="1">
    <source>
        <dbReference type="ARBA" id="ARBA00004651"/>
    </source>
</evidence>
<feature type="transmembrane region" description="Helical" evidence="7">
    <location>
        <begin position="53"/>
        <end position="75"/>
    </location>
</feature>
<keyword evidence="10" id="KW-1185">Reference proteome</keyword>
<keyword evidence="6 7" id="KW-0472">Membrane</keyword>
<dbReference type="Pfam" id="PF04239">
    <property type="entry name" value="DUF421"/>
    <property type="match status" value="1"/>
</dbReference>
<dbReference type="EMBL" id="PDJH01000001">
    <property type="protein sequence ID" value="PFG36977.1"/>
    <property type="molecule type" value="Genomic_DNA"/>
</dbReference>
<feature type="domain" description="YetF C-terminal" evidence="8">
    <location>
        <begin position="79"/>
        <end position="147"/>
    </location>
</feature>
<comment type="similarity">
    <text evidence="2">Belongs to the UPF0702 family.</text>
</comment>
<dbReference type="PANTHER" id="PTHR34582">
    <property type="entry name" value="UPF0702 TRANSMEMBRANE PROTEIN YCAP"/>
    <property type="match status" value="1"/>
</dbReference>
<evidence type="ECO:0000256" key="5">
    <source>
        <dbReference type="ARBA" id="ARBA00022989"/>
    </source>
</evidence>
<accession>A0A2A9ED44</accession>
<comment type="caution">
    <text evidence="9">The sequence shown here is derived from an EMBL/GenBank/DDBJ whole genome shotgun (WGS) entry which is preliminary data.</text>
</comment>
<dbReference type="OrthoDB" id="9793799at2"/>
<evidence type="ECO:0000313" key="9">
    <source>
        <dbReference type="EMBL" id="PFG36977.1"/>
    </source>
</evidence>
<dbReference type="Gene3D" id="3.30.240.20">
    <property type="entry name" value="bsu07140 like domains"/>
    <property type="match status" value="1"/>
</dbReference>
<comment type="subcellular location">
    <subcellularLocation>
        <location evidence="1">Cell membrane</location>
        <topology evidence="1">Multi-pass membrane protein</topology>
    </subcellularLocation>
</comment>
<protein>
    <submittedName>
        <fullName evidence="9">Uncharacterized protein DUF421</fullName>
    </submittedName>
</protein>
<dbReference type="InterPro" id="IPR023090">
    <property type="entry name" value="UPF0702_alpha/beta_dom_sf"/>
</dbReference>
<gene>
    <name evidence="9" type="ORF">ATL41_1721</name>
</gene>
<sequence length="160" mass="17164">METVVRAVVVFVFLWGITRVVGRSTLGALSSFELILFICMGDLVQQAVTQQDYSVTGAMLAVGTFALLTIALSWVNARFPAARRFTHGVPVVVVHDGEAQADVMRAERLSLDDLYGAARQQGIDRIGSVRLAVLETNGQISFFPYESGGDAGAESKPEAG</sequence>
<dbReference type="AlphaFoldDB" id="A0A2A9ED44"/>